<dbReference type="PANTHER" id="PTHR46093:SF18">
    <property type="entry name" value="FIBRONECTIN TYPE-III DOMAIN-CONTAINING PROTEIN"/>
    <property type="match status" value="1"/>
</dbReference>
<name>A0A1R2AV95_9CILI</name>
<keyword evidence="3" id="KW-1133">Transmembrane helix</keyword>
<dbReference type="InterPro" id="IPR011641">
    <property type="entry name" value="Tyr-kin_ephrin_A/B_rcpt-like"/>
</dbReference>
<dbReference type="Gene3D" id="2.120.10.80">
    <property type="entry name" value="Kelch-type beta propeller"/>
    <property type="match status" value="3"/>
</dbReference>
<dbReference type="Proteomes" id="UP000187209">
    <property type="component" value="Unassembled WGS sequence"/>
</dbReference>
<dbReference type="InterPro" id="IPR006652">
    <property type="entry name" value="Kelch_1"/>
</dbReference>
<sequence length="1096" mass="124577">MLFLILFAVHLALSLIIEEIPPTGTPPPPFLFSSLANIGMKIYSFGGMTTIYNNELWEFDGTTFKWRKVMSGSKNMPEPRKSGIFLGAFGKLFLYGGETESGVSADLWSFDLNTTMWTQMLMTGDLPLPRSQPSFAYDRENFLYIFGGATYEGPDNALYRLSLSTLEWTFLYTVNTPSARCNSGFTYYLSYLFVWGGDVEDTSLYYLDLNTKNWTKAQTTGTTPSARQSFPMFAFRDFIYIFIGFLYDLTSKSDGCFRISITTFVWEEIDCPCQRIVWAYTEYEGYFALFGGANNEETSNELIFGDFSSSIKYFIALENWVYPPARMKHSLLRTRSSLWLFGGVNNDEYFNDVWKYDLRENYWSQIAPPSFVPSPRSHHGSSIVLGDTIVIFGGKNVGGFLNDMYLYNMYTNRWVTVDIPNMPSARASPCVAYYYPILYIYGGENENGQLDDFWKFSFYDQSFVQIDTGGFQPPPLANSQCAVGSDGLFYIFSGESNSYVTVGRIFFYIPELFIWSYLNIPDERKTQYGNSYTTFMSSKLVLFGGRRTTIAFPNIVTMNYLNLSFEENGQLPTPMAGHAGAHAGRSIYLYGGFEIFSNSLILKQASAKFYKVTSETFECSDGYFGDNCQMCPPGYFSSSFNSFKCTPCKAGTFNPYYGAVTESQCIPCLDGYFADKNASIYCKQCDYSMHCLPGTSIPTIYKTEYDFSMQPKPYDDHKVRAQSINSIISFCFLASIVPAVFIIFFLRGKTLLLKLDLYKALHPRKYYEEPYATFLGALFSLIFILVALLFIITPIVLYIISNIIEYKTLVPDITLESLKFHADMNMTIIMYNYNGDCETVNNSCNINLYTSMLGTFEGKTIYPTCYKLKNDCFFTFRCEDCAIDKYTQMNFTIIDIHAYTGKISVTTSAVSSIPGEISSKTLTVEADKNKVFNGFIPSKFYYFLIPSVFYTDSNNWKDEQVGYHITYRSLPDAGSTFTPAEISFYNALSFSIEWSVSPNILVTKRTLNLYLIALLSAILGSVAGLFGAFGNFMGIFEKSFNKIKNKIDSEKHLQDLKDKRKHLSYLKEKDNDLTEDKKPTNVSIDVPDILLKLKSK</sequence>
<evidence type="ECO:0000256" key="1">
    <source>
        <dbReference type="ARBA" id="ARBA00022441"/>
    </source>
</evidence>
<feature type="transmembrane region" description="Helical" evidence="3">
    <location>
        <begin position="727"/>
        <end position="746"/>
    </location>
</feature>
<dbReference type="InterPro" id="IPR009030">
    <property type="entry name" value="Growth_fac_rcpt_cys_sf"/>
</dbReference>
<gene>
    <name evidence="5" type="ORF">SteCoe_34081</name>
</gene>
<organism evidence="5 6">
    <name type="scientific">Stentor coeruleus</name>
    <dbReference type="NCBI Taxonomy" id="5963"/>
    <lineage>
        <taxon>Eukaryota</taxon>
        <taxon>Sar</taxon>
        <taxon>Alveolata</taxon>
        <taxon>Ciliophora</taxon>
        <taxon>Postciliodesmatophora</taxon>
        <taxon>Heterotrichea</taxon>
        <taxon>Heterotrichida</taxon>
        <taxon>Stentoridae</taxon>
        <taxon>Stentor</taxon>
    </lineage>
</organism>
<keyword evidence="2" id="KW-0677">Repeat</keyword>
<protein>
    <recommendedName>
        <fullName evidence="4">Tyrosine-protein kinase ephrin type A/B receptor-like domain-containing protein</fullName>
    </recommendedName>
</protein>
<dbReference type="Pfam" id="PF24681">
    <property type="entry name" value="Kelch_KLHDC2_KLHL20_DRC7"/>
    <property type="match status" value="2"/>
</dbReference>
<keyword evidence="1" id="KW-0880">Kelch repeat</keyword>
<accession>A0A1R2AV95</accession>
<dbReference type="SUPFAM" id="SSF57184">
    <property type="entry name" value="Growth factor receptor domain"/>
    <property type="match status" value="1"/>
</dbReference>
<dbReference type="SMART" id="SM00612">
    <property type="entry name" value="Kelch"/>
    <property type="match status" value="2"/>
</dbReference>
<dbReference type="Pfam" id="PF07699">
    <property type="entry name" value="Ephrin_rec_like"/>
    <property type="match status" value="1"/>
</dbReference>
<evidence type="ECO:0000256" key="3">
    <source>
        <dbReference type="SAM" id="Phobius"/>
    </source>
</evidence>
<evidence type="ECO:0000256" key="2">
    <source>
        <dbReference type="ARBA" id="ARBA00022737"/>
    </source>
</evidence>
<evidence type="ECO:0000313" key="6">
    <source>
        <dbReference type="Proteomes" id="UP000187209"/>
    </source>
</evidence>
<feature type="transmembrane region" description="Helical" evidence="3">
    <location>
        <begin position="774"/>
        <end position="800"/>
    </location>
</feature>
<dbReference type="SUPFAM" id="SSF117281">
    <property type="entry name" value="Kelch motif"/>
    <property type="match status" value="3"/>
</dbReference>
<keyword evidence="3" id="KW-0472">Membrane</keyword>
<feature type="transmembrane region" description="Helical" evidence="3">
    <location>
        <begin position="1009"/>
        <end position="1036"/>
    </location>
</feature>
<comment type="caution">
    <text evidence="5">The sequence shown here is derived from an EMBL/GenBank/DDBJ whole genome shotgun (WGS) entry which is preliminary data.</text>
</comment>
<dbReference type="CDD" id="cd00185">
    <property type="entry name" value="TNFRSF"/>
    <property type="match status" value="1"/>
</dbReference>
<feature type="domain" description="Tyrosine-protein kinase ephrin type A/B receptor-like" evidence="4">
    <location>
        <begin position="627"/>
        <end position="665"/>
    </location>
</feature>
<dbReference type="PANTHER" id="PTHR46093">
    <property type="entry name" value="ACYL-COA-BINDING DOMAIN-CONTAINING PROTEIN 5"/>
    <property type="match status" value="1"/>
</dbReference>
<dbReference type="AlphaFoldDB" id="A0A1R2AV95"/>
<evidence type="ECO:0000259" key="4">
    <source>
        <dbReference type="Pfam" id="PF07699"/>
    </source>
</evidence>
<dbReference type="OrthoDB" id="292123at2759"/>
<dbReference type="InterPro" id="IPR015915">
    <property type="entry name" value="Kelch-typ_b-propeller"/>
</dbReference>
<evidence type="ECO:0000313" key="5">
    <source>
        <dbReference type="EMBL" id="OMJ68459.1"/>
    </source>
</evidence>
<keyword evidence="3" id="KW-0812">Transmembrane</keyword>
<reference evidence="5 6" key="1">
    <citation type="submission" date="2016-11" db="EMBL/GenBank/DDBJ databases">
        <title>The macronuclear genome of Stentor coeruleus: a giant cell with tiny introns.</title>
        <authorList>
            <person name="Slabodnick M."/>
            <person name="Ruby J.G."/>
            <person name="Reiff S.B."/>
            <person name="Swart E.C."/>
            <person name="Gosai S."/>
            <person name="Prabakaran S."/>
            <person name="Witkowska E."/>
            <person name="Larue G.E."/>
            <person name="Fisher S."/>
            <person name="Freeman R.M."/>
            <person name="Gunawardena J."/>
            <person name="Chu W."/>
            <person name="Stover N.A."/>
            <person name="Gregory B.D."/>
            <person name="Nowacki M."/>
            <person name="Derisi J."/>
            <person name="Roy S.W."/>
            <person name="Marshall W.F."/>
            <person name="Sood P."/>
        </authorList>
    </citation>
    <scope>NUCLEOTIDE SEQUENCE [LARGE SCALE GENOMIC DNA]</scope>
    <source>
        <strain evidence="5">WM001</strain>
    </source>
</reference>
<proteinExistence type="predicted"/>
<dbReference type="Gene3D" id="2.10.50.10">
    <property type="entry name" value="Tumor Necrosis Factor Receptor, subunit A, domain 2"/>
    <property type="match status" value="1"/>
</dbReference>
<dbReference type="EMBL" id="MPUH01001327">
    <property type="protein sequence ID" value="OMJ68459.1"/>
    <property type="molecule type" value="Genomic_DNA"/>
</dbReference>
<keyword evidence="6" id="KW-1185">Reference proteome</keyword>
<dbReference type="SMART" id="SM01411">
    <property type="entry name" value="Ephrin_rec_like"/>
    <property type="match status" value="1"/>
</dbReference>